<protein>
    <recommendedName>
        <fullName evidence="2">DUF7702 domain-containing protein</fullName>
    </recommendedName>
</protein>
<dbReference type="EMBL" id="ML977146">
    <property type="protein sequence ID" value="KAF1988997.1"/>
    <property type="molecule type" value="Genomic_DNA"/>
</dbReference>
<keyword evidence="1" id="KW-0472">Membrane</keyword>
<feature type="transmembrane region" description="Helical" evidence="1">
    <location>
        <begin position="90"/>
        <end position="115"/>
    </location>
</feature>
<feature type="transmembrane region" description="Helical" evidence="1">
    <location>
        <begin position="168"/>
        <end position="192"/>
    </location>
</feature>
<keyword evidence="1" id="KW-1133">Transmembrane helix</keyword>
<reference evidence="3" key="1">
    <citation type="journal article" date="2020" name="Stud. Mycol.">
        <title>101 Dothideomycetes genomes: a test case for predicting lifestyles and emergence of pathogens.</title>
        <authorList>
            <person name="Haridas S."/>
            <person name="Albert R."/>
            <person name="Binder M."/>
            <person name="Bloem J."/>
            <person name="Labutti K."/>
            <person name="Salamov A."/>
            <person name="Andreopoulos B."/>
            <person name="Baker S."/>
            <person name="Barry K."/>
            <person name="Bills G."/>
            <person name="Bluhm B."/>
            <person name="Cannon C."/>
            <person name="Castanera R."/>
            <person name="Culley D."/>
            <person name="Daum C."/>
            <person name="Ezra D."/>
            <person name="Gonzalez J."/>
            <person name="Henrissat B."/>
            <person name="Kuo A."/>
            <person name="Liang C."/>
            <person name="Lipzen A."/>
            <person name="Lutzoni F."/>
            <person name="Magnuson J."/>
            <person name="Mondo S."/>
            <person name="Nolan M."/>
            <person name="Ohm R."/>
            <person name="Pangilinan J."/>
            <person name="Park H.-J."/>
            <person name="Ramirez L."/>
            <person name="Alfaro M."/>
            <person name="Sun H."/>
            <person name="Tritt A."/>
            <person name="Yoshinaga Y."/>
            <person name="Zwiers L.-H."/>
            <person name="Turgeon B."/>
            <person name="Goodwin S."/>
            <person name="Spatafora J."/>
            <person name="Crous P."/>
            <person name="Grigoriev I."/>
        </authorList>
    </citation>
    <scope>NUCLEOTIDE SEQUENCE</scope>
    <source>
        <strain evidence="3">CBS 113979</strain>
    </source>
</reference>
<sequence>MSLTLPDHINLPPSTHRTNIAIAEVTLFSLILLIQLRTRYIQEYHYWNHKQRRRHFRCAVKAWGSLISFLAQIRIAGFAMSLAVKEPSRGVFVAGTILQSVGFSPLLLELTFILLRCGIDRNSAKVPRGSKYPRAVVLALQCARIPILAAIVLFIVGGCILEPACFKAGAVLLLAALVYLILISGYMGFQIYGNFFSRRERKSLVILFATLPFFVIRIFYLLLVQFGPQQFNPLIGDWRVMVGMGFFSELCIVAGLMGAGIMVEPIFGSVASIEVPSV</sequence>
<evidence type="ECO:0000256" key="1">
    <source>
        <dbReference type="SAM" id="Phobius"/>
    </source>
</evidence>
<feature type="domain" description="DUF7702" evidence="2">
    <location>
        <begin position="56"/>
        <end position="263"/>
    </location>
</feature>
<proteinExistence type="predicted"/>
<feature type="transmembrane region" description="Helical" evidence="1">
    <location>
        <begin position="204"/>
        <end position="226"/>
    </location>
</feature>
<dbReference type="InterPro" id="IPR056119">
    <property type="entry name" value="DUF7702"/>
</dbReference>
<feature type="transmembrane region" description="Helical" evidence="1">
    <location>
        <begin position="62"/>
        <end position="84"/>
    </location>
</feature>
<evidence type="ECO:0000259" key="2">
    <source>
        <dbReference type="Pfam" id="PF24800"/>
    </source>
</evidence>
<dbReference type="OrthoDB" id="2560628at2759"/>
<accession>A0A6G1H7G4</accession>
<dbReference type="PANTHER" id="PTHR42109">
    <property type="entry name" value="UNPLACED GENOMIC SCAFFOLD UM_SCAF_CONTIG_1.265, WHOLE GENOME SHOTGUN SEQUENCE"/>
    <property type="match status" value="1"/>
</dbReference>
<keyword evidence="1" id="KW-0812">Transmembrane</keyword>
<gene>
    <name evidence="3" type="ORF">K402DRAFT_418832</name>
</gene>
<organism evidence="3 4">
    <name type="scientific">Aulographum hederae CBS 113979</name>
    <dbReference type="NCBI Taxonomy" id="1176131"/>
    <lineage>
        <taxon>Eukaryota</taxon>
        <taxon>Fungi</taxon>
        <taxon>Dikarya</taxon>
        <taxon>Ascomycota</taxon>
        <taxon>Pezizomycotina</taxon>
        <taxon>Dothideomycetes</taxon>
        <taxon>Pleosporomycetidae</taxon>
        <taxon>Aulographales</taxon>
        <taxon>Aulographaceae</taxon>
    </lineage>
</organism>
<feature type="transmembrane region" description="Helical" evidence="1">
    <location>
        <begin position="135"/>
        <end position="156"/>
    </location>
</feature>
<evidence type="ECO:0000313" key="4">
    <source>
        <dbReference type="Proteomes" id="UP000800041"/>
    </source>
</evidence>
<dbReference type="Proteomes" id="UP000800041">
    <property type="component" value="Unassembled WGS sequence"/>
</dbReference>
<name>A0A6G1H7G4_9PEZI</name>
<feature type="transmembrane region" description="Helical" evidence="1">
    <location>
        <begin position="238"/>
        <end position="263"/>
    </location>
</feature>
<dbReference type="AlphaFoldDB" id="A0A6G1H7G4"/>
<dbReference type="PANTHER" id="PTHR42109:SF2">
    <property type="entry name" value="INTEGRAL MEMBRANE PROTEIN"/>
    <property type="match status" value="1"/>
</dbReference>
<dbReference type="Pfam" id="PF24800">
    <property type="entry name" value="DUF7702"/>
    <property type="match status" value="1"/>
</dbReference>
<keyword evidence="4" id="KW-1185">Reference proteome</keyword>
<evidence type="ECO:0000313" key="3">
    <source>
        <dbReference type="EMBL" id="KAF1988997.1"/>
    </source>
</evidence>
<feature type="transmembrane region" description="Helical" evidence="1">
    <location>
        <begin position="20"/>
        <end position="41"/>
    </location>
</feature>